<dbReference type="InterPro" id="IPR011008">
    <property type="entry name" value="Dimeric_a/b-barrel"/>
</dbReference>
<evidence type="ECO:0000313" key="3">
    <source>
        <dbReference type="Proteomes" id="UP000198432"/>
    </source>
</evidence>
<sequence length="112" mass="12211">MVRLTVLYPKSGDTRFDMDYYLQKHIPLVKEKLTPFGLVRGDLEEGLAGPAPGTAPAYHLIGSLSFNSLEELQKALAAHGEEIAADIPNYTDSKPQMQISKVLEVKEPAASA</sequence>
<dbReference type="InterPro" id="IPR009799">
    <property type="entry name" value="EthD_dom"/>
</dbReference>
<name>A0A239GNP5_9BACT</name>
<dbReference type="GO" id="GO:0016491">
    <property type="term" value="F:oxidoreductase activity"/>
    <property type="evidence" value="ECO:0007669"/>
    <property type="project" value="InterPro"/>
</dbReference>
<dbReference type="OrthoDB" id="5343971at2"/>
<keyword evidence="3" id="KW-1185">Reference proteome</keyword>
<evidence type="ECO:0000259" key="1">
    <source>
        <dbReference type="Pfam" id="PF07110"/>
    </source>
</evidence>
<dbReference type="PANTHER" id="PTHR40260">
    <property type="entry name" value="BLR8190 PROTEIN"/>
    <property type="match status" value="1"/>
</dbReference>
<dbReference type="PANTHER" id="PTHR40260:SF2">
    <property type="entry name" value="BLR8190 PROTEIN"/>
    <property type="match status" value="1"/>
</dbReference>
<dbReference type="RefSeq" id="WP_089319685.1">
    <property type="nucleotide sequence ID" value="NZ_FZOQ01000011.1"/>
</dbReference>
<organism evidence="2 3">
    <name type="scientific">Pontibacter ummariensis</name>
    <dbReference type="NCBI Taxonomy" id="1610492"/>
    <lineage>
        <taxon>Bacteria</taxon>
        <taxon>Pseudomonadati</taxon>
        <taxon>Bacteroidota</taxon>
        <taxon>Cytophagia</taxon>
        <taxon>Cytophagales</taxon>
        <taxon>Hymenobacteraceae</taxon>
        <taxon>Pontibacter</taxon>
    </lineage>
</organism>
<feature type="domain" description="EthD" evidence="1">
    <location>
        <begin position="18"/>
        <end position="93"/>
    </location>
</feature>
<dbReference type="SUPFAM" id="SSF54909">
    <property type="entry name" value="Dimeric alpha+beta barrel"/>
    <property type="match status" value="1"/>
</dbReference>
<dbReference type="EMBL" id="FZOQ01000011">
    <property type="protein sequence ID" value="SNS70113.1"/>
    <property type="molecule type" value="Genomic_DNA"/>
</dbReference>
<dbReference type="Pfam" id="PF07110">
    <property type="entry name" value="EthD"/>
    <property type="match status" value="1"/>
</dbReference>
<dbReference type="Gene3D" id="3.30.70.100">
    <property type="match status" value="1"/>
</dbReference>
<dbReference type="NCBIfam" id="TIGR02118">
    <property type="entry name" value="EthD family reductase"/>
    <property type="match status" value="1"/>
</dbReference>
<accession>A0A239GNP5</accession>
<evidence type="ECO:0000313" key="2">
    <source>
        <dbReference type="EMBL" id="SNS70113.1"/>
    </source>
</evidence>
<reference evidence="3" key="1">
    <citation type="submission" date="2017-06" db="EMBL/GenBank/DDBJ databases">
        <authorList>
            <person name="Varghese N."/>
            <person name="Submissions S."/>
        </authorList>
    </citation>
    <scope>NUCLEOTIDE SEQUENCE [LARGE SCALE GENOMIC DNA]</scope>
    <source>
        <strain evidence="3">NKM1</strain>
    </source>
</reference>
<gene>
    <name evidence="2" type="ORF">SAMN06296052_111130</name>
</gene>
<proteinExistence type="predicted"/>
<protein>
    <recommendedName>
        <fullName evidence="1">EthD domain-containing protein</fullName>
    </recommendedName>
</protein>
<dbReference type="Proteomes" id="UP000198432">
    <property type="component" value="Unassembled WGS sequence"/>
</dbReference>
<dbReference type="AlphaFoldDB" id="A0A239GNP5"/>